<dbReference type="GO" id="GO:0005886">
    <property type="term" value="C:plasma membrane"/>
    <property type="evidence" value="ECO:0007669"/>
    <property type="project" value="UniProtKB-SubCell"/>
</dbReference>
<evidence type="ECO:0000256" key="1">
    <source>
        <dbReference type="ARBA" id="ARBA00000085"/>
    </source>
</evidence>
<dbReference type="PROSITE" id="PS50110">
    <property type="entry name" value="RESPONSE_REGULATORY"/>
    <property type="match status" value="1"/>
</dbReference>
<dbReference type="GO" id="GO:0009927">
    <property type="term" value="F:histidine phosphotransfer kinase activity"/>
    <property type="evidence" value="ECO:0007669"/>
    <property type="project" value="TreeGrafter"/>
</dbReference>
<dbReference type="GO" id="GO:0000155">
    <property type="term" value="F:phosphorelay sensor kinase activity"/>
    <property type="evidence" value="ECO:0007669"/>
    <property type="project" value="InterPro"/>
</dbReference>
<evidence type="ECO:0000256" key="14">
    <source>
        <dbReference type="SAM" id="Coils"/>
    </source>
</evidence>
<dbReference type="Gene3D" id="3.30.565.10">
    <property type="entry name" value="Histidine kinase-like ATPase, C-terminal domain"/>
    <property type="match status" value="1"/>
</dbReference>
<dbReference type="EC" id="2.7.13.3" evidence="3"/>
<feature type="compositionally biased region" description="Polar residues" evidence="15">
    <location>
        <begin position="1233"/>
        <end position="1249"/>
    </location>
</feature>
<dbReference type="CDD" id="cd17546">
    <property type="entry name" value="REC_hyHK_CKI1_RcsC-like"/>
    <property type="match status" value="1"/>
</dbReference>
<feature type="region of interest" description="Disordered" evidence="15">
    <location>
        <begin position="1233"/>
        <end position="1252"/>
    </location>
</feature>
<feature type="compositionally biased region" description="Polar residues" evidence="15">
    <location>
        <begin position="7"/>
        <end position="19"/>
    </location>
</feature>
<dbReference type="SMART" id="SM00091">
    <property type="entry name" value="PAS"/>
    <property type="match status" value="2"/>
</dbReference>
<dbReference type="Gene3D" id="1.10.287.130">
    <property type="match status" value="1"/>
</dbReference>
<feature type="compositionally biased region" description="Polar residues" evidence="15">
    <location>
        <begin position="1317"/>
        <end position="1328"/>
    </location>
</feature>
<comment type="catalytic activity">
    <reaction evidence="1">
        <text>ATP + protein L-histidine = ADP + protein N-phospho-L-histidine.</text>
        <dbReference type="EC" id="2.7.13.3"/>
    </reaction>
</comment>
<dbReference type="InterPro" id="IPR035965">
    <property type="entry name" value="PAS-like_dom_sf"/>
</dbReference>
<feature type="domain" description="Histidine kinase" evidence="16">
    <location>
        <begin position="802"/>
        <end position="1025"/>
    </location>
</feature>
<dbReference type="InterPro" id="IPR001610">
    <property type="entry name" value="PAC"/>
</dbReference>
<dbReference type="InterPro" id="IPR003594">
    <property type="entry name" value="HATPase_dom"/>
</dbReference>
<dbReference type="FunFam" id="3.30.565.10:FF:000010">
    <property type="entry name" value="Sensor histidine kinase RcsC"/>
    <property type="match status" value="1"/>
</dbReference>
<keyword evidence="4" id="KW-1003">Cell membrane</keyword>
<evidence type="ECO:0000256" key="10">
    <source>
        <dbReference type="ARBA" id="ARBA00022840"/>
    </source>
</evidence>
<dbReference type="Pfam" id="PF02518">
    <property type="entry name" value="HATPase_c"/>
    <property type="match status" value="1"/>
</dbReference>
<evidence type="ECO:0000256" key="13">
    <source>
        <dbReference type="PROSITE-ProRule" id="PRU00169"/>
    </source>
</evidence>
<feature type="region of interest" description="Disordered" evidence="15">
    <location>
        <begin position="1"/>
        <end position="21"/>
    </location>
</feature>
<keyword evidence="21" id="KW-1185">Reference proteome</keyword>
<evidence type="ECO:0000256" key="2">
    <source>
        <dbReference type="ARBA" id="ARBA00004651"/>
    </source>
</evidence>
<reference evidence="20 21" key="1">
    <citation type="journal article" date="2018" name="Mycol. Prog.">
        <title>Coniella lustricola, a new species from submerged detritus.</title>
        <authorList>
            <person name="Raudabaugh D.B."/>
            <person name="Iturriaga T."/>
            <person name="Carver A."/>
            <person name="Mondo S."/>
            <person name="Pangilinan J."/>
            <person name="Lipzen A."/>
            <person name="He G."/>
            <person name="Amirebrahimi M."/>
            <person name="Grigoriev I.V."/>
            <person name="Miller A.N."/>
        </authorList>
    </citation>
    <scope>NUCLEOTIDE SEQUENCE [LARGE SCALE GENOMIC DNA]</scope>
    <source>
        <strain evidence="20 21">B22-T-1</strain>
    </source>
</reference>
<dbReference type="Gene3D" id="3.40.50.2300">
    <property type="match status" value="1"/>
</dbReference>
<dbReference type="CDD" id="cd00130">
    <property type="entry name" value="PAS"/>
    <property type="match status" value="1"/>
</dbReference>
<dbReference type="InterPro" id="IPR003661">
    <property type="entry name" value="HisK_dim/P_dom"/>
</dbReference>
<keyword evidence="12" id="KW-0472">Membrane</keyword>
<comment type="subcellular location">
    <subcellularLocation>
        <location evidence="2">Cell membrane</location>
        <topology evidence="2">Multi-pass membrane protein</topology>
    </subcellularLocation>
</comment>
<dbReference type="InterPro" id="IPR000014">
    <property type="entry name" value="PAS"/>
</dbReference>
<evidence type="ECO:0000256" key="11">
    <source>
        <dbReference type="ARBA" id="ARBA00022989"/>
    </source>
</evidence>
<keyword evidence="14" id="KW-0175">Coiled coil</keyword>
<evidence type="ECO:0000256" key="9">
    <source>
        <dbReference type="ARBA" id="ARBA00022777"/>
    </source>
</evidence>
<gene>
    <name evidence="20" type="ORF">BD289DRAFT_374117</name>
</gene>
<dbReference type="PANTHER" id="PTHR43047">
    <property type="entry name" value="TWO-COMPONENT HISTIDINE PROTEIN KINASE"/>
    <property type="match status" value="1"/>
</dbReference>
<feature type="modified residue" description="4-aspartylphosphate" evidence="13">
    <location>
        <position position="1158"/>
    </location>
</feature>
<dbReference type="PANTHER" id="PTHR43047:SF74">
    <property type="entry name" value="HISTIDINE KINASE-RELATED"/>
    <property type="match status" value="1"/>
</dbReference>
<dbReference type="CDD" id="cd16922">
    <property type="entry name" value="HATPase_EvgS-ArcB-TorS-like"/>
    <property type="match status" value="1"/>
</dbReference>
<dbReference type="PROSITE" id="PS50113">
    <property type="entry name" value="PAC"/>
    <property type="match status" value="1"/>
</dbReference>
<evidence type="ECO:0000259" key="17">
    <source>
        <dbReference type="PROSITE" id="PS50110"/>
    </source>
</evidence>
<feature type="domain" description="Response regulatory" evidence="17">
    <location>
        <begin position="1103"/>
        <end position="1229"/>
    </location>
</feature>
<dbReference type="Gene3D" id="3.30.450.20">
    <property type="entry name" value="PAS domain"/>
    <property type="match status" value="1"/>
</dbReference>
<dbReference type="FunFam" id="1.10.287.130:FF:000003">
    <property type="entry name" value="Histidine kinase"/>
    <property type="match status" value="1"/>
</dbReference>
<feature type="region of interest" description="Disordered" evidence="15">
    <location>
        <begin position="44"/>
        <end position="65"/>
    </location>
</feature>
<dbReference type="InterPro" id="IPR001789">
    <property type="entry name" value="Sig_transdc_resp-reg_receiver"/>
</dbReference>
<feature type="region of interest" description="Disordered" evidence="15">
    <location>
        <begin position="300"/>
        <end position="343"/>
    </location>
</feature>
<dbReference type="FunFam" id="3.30.450.20:FF:000099">
    <property type="entry name" value="Sensory box sensor histidine kinase"/>
    <property type="match status" value="1"/>
</dbReference>
<evidence type="ECO:0000256" key="12">
    <source>
        <dbReference type="ARBA" id="ARBA00023136"/>
    </source>
</evidence>
<dbReference type="SMART" id="SM00448">
    <property type="entry name" value="REC"/>
    <property type="match status" value="1"/>
</dbReference>
<dbReference type="PRINTS" id="PR00344">
    <property type="entry name" value="BCTRLSENSOR"/>
</dbReference>
<proteinExistence type="predicted"/>
<protein>
    <recommendedName>
        <fullName evidence="3">histidine kinase</fullName>
        <ecNumber evidence="3">2.7.13.3</ecNumber>
    </recommendedName>
</protein>
<organism evidence="20 21">
    <name type="scientific">Coniella lustricola</name>
    <dbReference type="NCBI Taxonomy" id="2025994"/>
    <lineage>
        <taxon>Eukaryota</taxon>
        <taxon>Fungi</taxon>
        <taxon>Dikarya</taxon>
        <taxon>Ascomycota</taxon>
        <taxon>Pezizomycotina</taxon>
        <taxon>Sordariomycetes</taxon>
        <taxon>Sordariomycetidae</taxon>
        <taxon>Diaporthales</taxon>
        <taxon>Schizoparmaceae</taxon>
        <taxon>Coniella</taxon>
    </lineage>
</organism>
<keyword evidence="6" id="KW-0808">Transferase</keyword>
<evidence type="ECO:0000256" key="4">
    <source>
        <dbReference type="ARBA" id="ARBA00022475"/>
    </source>
</evidence>
<feature type="compositionally biased region" description="Basic and acidic residues" evidence="15">
    <location>
        <begin position="1329"/>
        <end position="1342"/>
    </location>
</feature>
<feature type="region of interest" description="Disordered" evidence="15">
    <location>
        <begin position="1275"/>
        <end position="1397"/>
    </location>
</feature>
<dbReference type="NCBIfam" id="TIGR00229">
    <property type="entry name" value="sensory_box"/>
    <property type="match status" value="1"/>
</dbReference>
<dbReference type="PROSITE" id="PS50109">
    <property type="entry name" value="HIS_KIN"/>
    <property type="match status" value="1"/>
</dbReference>
<dbReference type="PROSITE" id="PS50112">
    <property type="entry name" value="PAS"/>
    <property type="match status" value="1"/>
</dbReference>
<evidence type="ECO:0000256" key="6">
    <source>
        <dbReference type="ARBA" id="ARBA00022679"/>
    </source>
</evidence>
<dbReference type="SUPFAM" id="SSF47384">
    <property type="entry name" value="Homodimeric domain of signal transducing histidine kinase"/>
    <property type="match status" value="1"/>
</dbReference>
<name>A0A2T3A071_9PEZI</name>
<dbReference type="SUPFAM" id="SSF52172">
    <property type="entry name" value="CheY-like"/>
    <property type="match status" value="1"/>
</dbReference>
<keyword evidence="5 13" id="KW-0597">Phosphoprotein</keyword>
<feature type="compositionally biased region" description="Polar residues" evidence="15">
    <location>
        <begin position="181"/>
        <end position="193"/>
    </location>
</feature>
<evidence type="ECO:0000256" key="8">
    <source>
        <dbReference type="ARBA" id="ARBA00022741"/>
    </source>
</evidence>
<dbReference type="OrthoDB" id="60033at2759"/>
<feature type="compositionally biased region" description="Polar residues" evidence="15">
    <location>
        <begin position="211"/>
        <end position="221"/>
    </location>
</feature>
<keyword evidence="11" id="KW-1133">Transmembrane helix</keyword>
<dbReference type="InterPro" id="IPR013655">
    <property type="entry name" value="PAS_fold_3"/>
</dbReference>
<evidence type="ECO:0000256" key="7">
    <source>
        <dbReference type="ARBA" id="ARBA00022692"/>
    </source>
</evidence>
<keyword evidence="9" id="KW-0418">Kinase</keyword>
<dbReference type="InParanoid" id="A0A2T3A071"/>
<keyword evidence="7" id="KW-0812">Transmembrane</keyword>
<dbReference type="SMART" id="SM00086">
    <property type="entry name" value="PAC"/>
    <property type="match status" value="2"/>
</dbReference>
<keyword evidence="10" id="KW-0067">ATP-binding</keyword>
<dbReference type="InterPro" id="IPR005467">
    <property type="entry name" value="His_kinase_dom"/>
</dbReference>
<feature type="coiled-coil region" evidence="14">
    <location>
        <begin position="765"/>
        <end position="792"/>
    </location>
</feature>
<feature type="compositionally biased region" description="Low complexity" evidence="15">
    <location>
        <begin position="305"/>
        <end position="337"/>
    </location>
</feature>
<dbReference type="InterPro" id="IPR004358">
    <property type="entry name" value="Sig_transdc_His_kin-like_C"/>
</dbReference>
<feature type="domain" description="PAS" evidence="18">
    <location>
        <begin position="497"/>
        <end position="568"/>
    </location>
</feature>
<feature type="compositionally biased region" description="Basic and acidic residues" evidence="15">
    <location>
        <begin position="1388"/>
        <end position="1397"/>
    </location>
</feature>
<dbReference type="Pfam" id="PF00072">
    <property type="entry name" value="Response_reg"/>
    <property type="match status" value="1"/>
</dbReference>
<evidence type="ECO:0000256" key="15">
    <source>
        <dbReference type="SAM" id="MobiDB-lite"/>
    </source>
</evidence>
<dbReference type="STRING" id="2025994.A0A2T3A071"/>
<evidence type="ECO:0000259" key="16">
    <source>
        <dbReference type="PROSITE" id="PS50109"/>
    </source>
</evidence>
<dbReference type="Pfam" id="PF00512">
    <property type="entry name" value="HisKA"/>
    <property type="match status" value="1"/>
</dbReference>
<evidence type="ECO:0000256" key="5">
    <source>
        <dbReference type="ARBA" id="ARBA00022553"/>
    </source>
</evidence>
<dbReference type="SUPFAM" id="SSF55874">
    <property type="entry name" value="ATPase domain of HSP90 chaperone/DNA topoisomerase II/histidine kinase"/>
    <property type="match status" value="1"/>
</dbReference>
<dbReference type="Proteomes" id="UP000241462">
    <property type="component" value="Unassembled WGS sequence"/>
</dbReference>
<evidence type="ECO:0000313" key="21">
    <source>
        <dbReference type="Proteomes" id="UP000241462"/>
    </source>
</evidence>
<feature type="domain" description="PAC" evidence="19">
    <location>
        <begin position="571"/>
        <end position="624"/>
    </location>
</feature>
<evidence type="ECO:0000259" key="19">
    <source>
        <dbReference type="PROSITE" id="PS50113"/>
    </source>
</evidence>
<dbReference type="GO" id="GO:0005524">
    <property type="term" value="F:ATP binding"/>
    <property type="evidence" value="ECO:0007669"/>
    <property type="project" value="UniProtKB-KW"/>
</dbReference>
<dbReference type="InterPro" id="IPR036097">
    <property type="entry name" value="HisK_dim/P_sf"/>
</dbReference>
<dbReference type="SMART" id="SM00387">
    <property type="entry name" value="HATPase_c"/>
    <property type="match status" value="1"/>
</dbReference>
<dbReference type="InterPro" id="IPR011006">
    <property type="entry name" value="CheY-like_superfamily"/>
</dbReference>
<evidence type="ECO:0000256" key="3">
    <source>
        <dbReference type="ARBA" id="ARBA00012438"/>
    </source>
</evidence>
<accession>A0A2T3A071</accession>
<sequence>MDHDSLTAPSSPNQPTSAPLQAICDHDGRRSQHDLSTWADASINGHIENPQTSPPSSGLRFKRHAAGDSATSNNLRLEMPFVTAGQLAFSAMQFLPVPVLVLDNLKTVVLANEAMGKLLGLINDNDASEDDASKFLENIHGQTLSQLGIDMVQNGRPVWVAWELFLDTLAEDANSCRPHGSNGSLSPLTTKSGSGPGDATPTAEDFEEKSCNSGSSQTQQQTVIDILVSRNDRHSLFDARRRASNPSSVSQTYAKMIINVWEVMGHQTYFNLTFTDSGSSPAVSMKKRAVALKTSLEAADKRTIPNSPNPSSVASSHGSASSPSYRISPNSVSLSSSPFPPMGPPFKPVQSAPSLLQKTLIIKDALLDTTETPIIAMWKDGTIAYPNAACRRLMVKDARFDASTSGMEILQNWVVWTEDFSRKLEHDEYPIAILLKTQKPFSGMRCGIVDPSGKRLVLDILAEAINDEDTGEFLAGIITCRDVTKLTKEIDQMKERDAERFKTICDIIPQLVWTTDPTGYLDFFNRRWTEYTGKTIEESLGVYKWADVFHPDDMIETKRRWEHSLRTGETYSVEYRCLTKEGEWRWLLGRAMPLRNPETGKIEKWFGTSTDVHDSIESKLAARRTRQQLLSVISHAHVTLFTVDLERKVTMLEGALIENAGIGLNSSPDWYLGGIVDDVFNRLHPELPPGERPDFLSAIDAVINQESGDVVVEHRIDDRHYRTRFLPMTVKRRKSESISTDQSDDTLPDSYIEGVIGVIMDVTEVKAKEAVLEAQAKEKRQLLANEAAAKEASRLKSQFLANMSHEIRTPITGVIGMAELLLDVDLTAEQREYAENIFRSANALLTVINDILDFSKVESGRMDIEEVQFRMSVIVRDVQKMLSFAAQRKNLEIVADIAPDIPEDLVVLGDPGRVRQIITNLLTNSIKFTHQGFVKLSLVKEKETDDMIEIRFVVQDTGIGIDNEIRKRLFQPFSQGDASTARKFGGTGLGLTICQSLLELMHGRMTLESVVNQGTTASFWVPFNKPHDSQPSNLVKIQSIPDRLQSEMSVSCHSSEFDALCTPPNGDMGSAMSLDRGKASKRLTGPFPRDDMDLSMEERAGIYVLVVEDNAINQQIAIKTIEKLGFKVSAAWNGREALEYLAAAQDGQERKPDIILMDVQMPICDGYKATHLLRHHVPYKAFIRDVPIVAMTASAIQGDQEKCRKAGMDDYLAKPVRSKTLEKMLVRWSLNKRTIPTPQPSSTGSSICSDESDNCRSSDIPAVCVEEAGSYPVTPTAEQSSWVNEHEVQNQRQSQFQSQPQALLTPTARPSPARMGSTKTQPPQTPTESLRKQDLHIRRVETDELAQQSRDDKMIDAGGGSAAVTPLVHEPQIERGNPLTEANVQKFQQEELDRRMS</sequence>
<evidence type="ECO:0000259" key="18">
    <source>
        <dbReference type="PROSITE" id="PS50112"/>
    </source>
</evidence>
<feature type="region of interest" description="Disordered" evidence="15">
    <location>
        <begin position="176"/>
        <end position="221"/>
    </location>
</feature>
<dbReference type="SMART" id="SM00388">
    <property type="entry name" value="HisKA"/>
    <property type="match status" value="1"/>
</dbReference>
<dbReference type="InterPro" id="IPR000700">
    <property type="entry name" value="PAS-assoc_C"/>
</dbReference>
<dbReference type="SUPFAM" id="SSF55785">
    <property type="entry name" value="PYP-like sensor domain (PAS domain)"/>
    <property type="match status" value="1"/>
</dbReference>
<dbReference type="CDD" id="cd00082">
    <property type="entry name" value="HisKA"/>
    <property type="match status" value="1"/>
</dbReference>
<keyword evidence="8" id="KW-0547">Nucleotide-binding</keyword>
<dbReference type="EMBL" id="KZ678532">
    <property type="protein sequence ID" value="PSR80386.1"/>
    <property type="molecule type" value="Genomic_DNA"/>
</dbReference>
<evidence type="ECO:0000313" key="20">
    <source>
        <dbReference type="EMBL" id="PSR80386.1"/>
    </source>
</evidence>
<dbReference type="InterPro" id="IPR036890">
    <property type="entry name" value="HATPase_C_sf"/>
</dbReference>
<feature type="compositionally biased region" description="Low complexity" evidence="15">
    <location>
        <begin position="1290"/>
        <end position="1301"/>
    </location>
</feature>
<dbReference type="Pfam" id="PF08447">
    <property type="entry name" value="PAS_3"/>
    <property type="match status" value="1"/>
</dbReference>